<dbReference type="InterPro" id="IPR050267">
    <property type="entry name" value="Anti-sigma-factor_SerPK"/>
</dbReference>
<evidence type="ECO:0000256" key="1">
    <source>
        <dbReference type="ARBA" id="ARBA00022527"/>
    </source>
</evidence>
<dbReference type="CDD" id="cd16936">
    <property type="entry name" value="HATPase_RsbW-like"/>
    <property type="match status" value="1"/>
</dbReference>
<dbReference type="PANTHER" id="PTHR35526">
    <property type="entry name" value="ANTI-SIGMA-F FACTOR RSBW-RELATED"/>
    <property type="match status" value="1"/>
</dbReference>
<comment type="caution">
    <text evidence="3">The sequence shown here is derived from an EMBL/GenBank/DDBJ whole genome shotgun (WGS) entry which is preliminary data.</text>
</comment>
<keyword evidence="1" id="KW-0723">Serine/threonine-protein kinase</keyword>
<proteinExistence type="predicted"/>
<protein>
    <submittedName>
        <fullName evidence="3">Anti-sigma regulatory factor (Ser/Thr protein kinase)</fullName>
    </submittedName>
</protein>
<reference evidence="3 4" key="1">
    <citation type="submission" date="2020-08" db="EMBL/GenBank/DDBJ databases">
        <title>Sequencing the genomes of 1000 actinobacteria strains.</title>
        <authorList>
            <person name="Klenk H.-P."/>
        </authorList>
    </citation>
    <scope>NUCLEOTIDE SEQUENCE [LARGE SCALE GENOMIC DNA]</scope>
    <source>
        <strain evidence="3 4">DSM 45823</strain>
    </source>
</reference>
<dbReference type="RefSeq" id="WP_182705821.1">
    <property type="nucleotide sequence ID" value="NZ_JACJII010000001.1"/>
</dbReference>
<feature type="domain" description="Histidine kinase/HSP90-like ATPase" evidence="2">
    <location>
        <begin position="18"/>
        <end position="129"/>
    </location>
</feature>
<dbReference type="Gene3D" id="3.30.565.10">
    <property type="entry name" value="Histidine kinase-like ATPase, C-terminal domain"/>
    <property type="match status" value="1"/>
</dbReference>
<organism evidence="3 4">
    <name type="scientific">Thermomonospora cellulosilytica</name>
    <dbReference type="NCBI Taxonomy" id="1411118"/>
    <lineage>
        <taxon>Bacteria</taxon>
        <taxon>Bacillati</taxon>
        <taxon>Actinomycetota</taxon>
        <taxon>Actinomycetes</taxon>
        <taxon>Streptosporangiales</taxon>
        <taxon>Thermomonosporaceae</taxon>
        <taxon>Thermomonospora</taxon>
    </lineage>
</organism>
<dbReference type="InterPro" id="IPR003594">
    <property type="entry name" value="HATPase_dom"/>
</dbReference>
<evidence type="ECO:0000313" key="3">
    <source>
        <dbReference type="EMBL" id="MBA9004309.1"/>
    </source>
</evidence>
<keyword evidence="1" id="KW-0808">Transferase</keyword>
<dbReference type="SUPFAM" id="SSF55874">
    <property type="entry name" value="ATPase domain of HSP90 chaperone/DNA topoisomerase II/histidine kinase"/>
    <property type="match status" value="1"/>
</dbReference>
<dbReference type="GO" id="GO:0004674">
    <property type="term" value="F:protein serine/threonine kinase activity"/>
    <property type="evidence" value="ECO:0007669"/>
    <property type="project" value="UniProtKB-KW"/>
</dbReference>
<accession>A0A7W3MYN8</accession>
<dbReference type="InterPro" id="IPR036890">
    <property type="entry name" value="HATPase_C_sf"/>
</dbReference>
<keyword evidence="4" id="KW-1185">Reference proteome</keyword>
<dbReference type="EMBL" id="JACJII010000001">
    <property type="protein sequence ID" value="MBA9004309.1"/>
    <property type="molecule type" value="Genomic_DNA"/>
</dbReference>
<dbReference type="Proteomes" id="UP000539313">
    <property type="component" value="Unassembled WGS sequence"/>
</dbReference>
<keyword evidence="1" id="KW-0418">Kinase</keyword>
<evidence type="ECO:0000259" key="2">
    <source>
        <dbReference type="Pfam" id="PF13581"/>
    </source>
</evidence>
<dbReference type="Pfam" id="PF13581">
    <property type="entry name" value="HATPase_c_2"/>
    <property type="match status" value="1"/>
</dbReference>
<sequence>MPERPRVGGCELRREVLAAPATVGLLRDLAGVHLVKWGASAELVDDVRLVVSELVTNSVAVCRGEVIVFEMYALAGAVMVEVRDPVEEGPVRRAAGPGDEGGRGLLIVGALAEAWGTRRPPGGGKIVWARVAAIR</sequence>
<evidence type="ECO:0000313" key="4">
    <source>
        <dbReference type="Proteomes" id="UP000539313"/>
    </source>
</evidence>
<dbReference type="AlphaFoldDB" id="A0A7W3MYN8"/>
<dbReference type="PANTHER" id="PTHR35526:SF3">
    <property type="entry name" value="ANTI-SIGMA-F FACTOR RSBW"/>
    <property type="match status" value="1"/>
</dbReference>
<name>A0A7W3MYN8_9ACTN</name>
<gene>
    <name evidence="3" type="ORF">HNR21_003191</name>
</gene>